<dbReference type="AlphaFoldDB" id="A0A7M7HM78"/>
<proteinExistence type="predicted"/>
<feature type="transmembrane region" description="Helical" evidence="1">
    <location>
        <begin position="149"/>
        <end position="168"/>
    </location>
</feature>
<feature type="transmembrane region" description="Helical" evidence="1">
    <location>
        <begin position="369"/>
        <end position="388"/>
    </location>
</feature>
<dbReference type="EnsemblMetazoa" id="XM_011683118">
    <property type="protein sequence ID" value="XP_011681420"/>
    <property type="gene ID" value="LOC100889642"/>
</dbReference>
<organism evidence="2 3">
    <name type="scientific">Strongylocentrotus purpuratus</name>
    <name type="common">Purple sea urchin</name>
    <dbReference type="NCBI Taxonomy" id="7668"/>
    <lineage>
        <taxon>Eukaryota</taxon>
        <taxon>Metazoa</taxon>
        <taxon>Echinodermata</taxon>
        <taxon>Eleutherozoa</taxon>
        <taxon>Echinozoa</taxon>
        <taxon>Echinoidea</taxon>
        <taxon>Euechinoidea</taxon>
        <taxon>Echinacea</taxon>
        <taxon>Camarodonta</taxon>
        <taxon>Echinidea</taxon>
        <taxon>Strongylocentrotidae</taxon>
        <taxon>Strongylocentrotus</taxon>
    </lineage>
</organism>
<evidence type="ECO:0000313" key="2">
    <source>
        <dbReference type="EnsemblMetazoa" id="XP_011681420"/>
    </source>
</evidence>
<dbReference type="RefSeq" id="XP_011681420.2">
    <property type="nucleotide sequence ID" value="XM_011683118.2"/>
</dbReference>
<protein>
    <submittedName>
        <fullName evidence="2">Uncharacterized protein</fullName>
    </submittedName>
</protein>
<keyword evidence="1" id="KW-0472">Membrane</keyword>
<reference evidence="3" key="1">
    <citation type="submission" date="2015-02" db="EMBL/GenBank/DDBJ databases">
        <title>Genome sequencing for Strongylocentrotus purpuratus.</title>
        <authorList>
            <person name="Murali S."/>
            <person name="Liu Y."/>
            <person name="Vee V."/>
            <person name="English A."/>
            <person name="Wang M."/>
            <person name="Skinner E."/>
            <person name="Han Y."/>
            <person name="Muzny D.M."/>
            <person name="Worley K.C."/>
            <person name="Gibbs R.A."/>
        </authorList>
    </citation>
    <scope>NUCLEOTIDE SEQUENCE</scope>
</reference>
<keyword evidence="3" id="KW-1185">Reference proteome</keyword>
<dbReference type="PANTHER" id="PTHR11360">
    <property type="entry name" value="MONOCARBOXYLATE TRANSPORTER"/>
    <property type="match status" value="1"/>
</dbReference>
<feature type="transmembrane region" description="Helical" evidence="1">
    <location>
        <begin position="118"/>
        <end position="137"/>
    </location>
</feature>
<keyword evidence="1" id="KW-1133">Transmembrane helix</keyword>
<dbReference type="InterPro" id="IPR011701">
    <property type="entry name" value="MFS"/>
</dbReference>
<dbReference type="GO" id="GO:0005886">
    <property type="term" value="C:plasma membrane"/>
    <property type="evidence" value="ECO:0000318"/>
    <property type="project" value="GO_Central"/>
</dbReference>
<dbReference type="Gene3D" id="1.20.1250.20">
    <property type="entry name" value="MFS general substrate transporter like domains"/>
    <property type="match status" value="1"/>
</dbReference>
<feature type="transmembrane region" description="Helical" evidence="1">
    <location>
        <begin position="85"/>
        <end position="106"/>
    </location>
</feature>
<dbReference type="InterPro" id="IPR050327">
    <property type="entry name" value="Proton-linked_MCT"/>
</dbReference>
<evidence type="ECO:0000313" key="3">
    <source>
        <dbReference type="Proteomes" id="UP000007110"/>
    </source>
</evidence>
<dbReference type="Proteomes" id="UP000007110">
    <property type="component" value="Unassembled WGS sequence"/>
</dbReference>
<reference evidence="2" key="2">
    <citation type="submission" date="2021-01" db="UniProtKB">
        <authorList>
            <consortium name="EnsemblMetazoa"/>
        </authorList>
    </citation>
    <scope>IDENTIFICATION</scope>
</reference>
<dbReference type="OrthoDB" id="6499973at2759"/>
<dbReference type="Pfam" id="PF07690">
    <property type="entry name" value="MFS_1"/>
    <property type="match status" value="1"/>
</dbReference>
<feature type="transmembrane region" description="Helical" evidence="1">
    <location>
        <begin position="239"/>
        <end position="260"/>
    </location>
</feature>
<feature type="transmembrane region" description="Helical" evidence="1">
    <location>
        <begin position="309"/>
        <end position="329"/>
    </location>
</feature>
<sequence length="433" mass="47319">MDCMAKVGLVKAMGVLFQDVSRDLQMDSTDFGIALGLLLSVGSIASPIVIALYNRCPHPRLFMLLGAVMSPCCIILASFTNTKAVLQVGFTVSGLGHSMVRMPCLVALNRLAGDNFNIFYSLASCGHALGMVFYPFMAEELLTAYGWRGALVILAGLMFHEVPCLMTIQMPSKDIPSKDGEGLRDSDRDKLLAPLVEEPENESDIPIDKSRNAVHGHSPLSSIADVTQILLKWFRSTMIYLDPISLFIFLSHTSMVFVYSGWLSFLVPHALQRELSSHNIILLTFCAAVGSISARVSVGFLTHRLIRPIDMVLILSIMNTVVMVTDVYIPNLIVMLISSFCSSVSFAGRGTLGHLVIKARVSADHLAMSLAFLEVVAGSAVYFSGFIAGFTADTFSSYDASFKLLAIVDVFTFFLMLPVKIVKRRETSSCELK</sequence>
<evidence type="ECO:0000256" key="1">
    <source>
        <dbReference type="SAM" id="Phobius"/>
    </source>
</evidence>
<feature type="transmembrane region" description="Helical" evidence="1">
    <location>
        <begin position="61"/>
        <end position="79"/>
    </location>
</feature>
<dbReference type="InParanoid" id="A0A7M7HM78"/>
<feature type="transmembrane region" description="Helical" evidence="1">
    <location>
        <begin position="335"/>
        <end position="357"/>
    </location>
</feature>
<name>A0A7M7HM78_STRPU</name>
<feature type="transmembrane region" description="Helical" evidence="1">
    <location>
        <begin position="31"/>
        <end position="54"/>
    </location>
</feature>
<dbReference type="KEGG" id="spu:100889642"/>
<dbReference type="GeneID" id="100889642"/>
<dbReference type="PANTHER" id="PTHR11360:SF303">
    <property type="entry name" value="MAJOR FACILITATOR SUPERFAMILY (MFS) PROFILE DOMAIN-CONTAINING PROTEIN"/>
    <property type="match status" value="1"/>
</dbReference>
<dbReference type="OMA" id="DEYKHEY"/>
<dbReference type="GO" id="GO:0008028">
    <property type="term" value="F:monocarboxylic acid transmembrane transporter activity"/>
    <property type="evidence" value="ECO:0000318"/>
    <property type="project" value="GO_Central"/>
</dbReference>
<accession>A0A7M7HM78</accession>
<dbReference type="SUPFAM" id="SSF103473">
    <property type="entry name" value="MFS general substrate transporter"/>
    <property type="match status" value="1"/>
</dbReference>
<feature type="transmembrane region" description="Helical" evidence="1">
    <location>
        <begin position="280"/>
        <end position="302"/>
    </location>
</feature>
<feature type="transmembrane region" description="Helical" evidence="1">
    <location>
        <begin position="400"/>
        <end position="419"/>
    </location>
</feature>
<dbReference type="InterPro" id="IPR036259">
    <property type="entry name" value="MFS_trans_sf"/>
</dbReference>
<keyword evidence="1" id="KW-0812">Transmembrane</keyword>